<gene>
    <name evidence="2" type="ORF">ACJEBI_22090</name>
</gene>
<feature type="transmembrane region" description="Helical" evidence="1">
    <location>
        <begin position="90"/>
        <end position="113"/>
    </location>
</feature>
<reference evidence="2 3" key="1">
    <citation type="submission" date="2024-11" db="EMBL/GenBank/DDBJ databases">
        <authorList>
            <person name="Lucas J.A."/>
        </authorList>
    </citation>
    <scope>NUCLEOTIDE SEQUENCE [LARGE SCALE GENOMIC DNA]</scope>
    <source>
        <strain evidence="2 3">Z 5.4</strain>
    </source>
</reference>
<dbReference type="Proteomes" id="UP001623041">
    <property type="component" value="Unassembled WGS sequence"/>
</dbReference>
<proteinExistence type="predicted"/>
<keyword evidence="1" id="KW-0472">Membrane</keyword>
<accession>A0ABW8RL75</accession>
<dbReference type="Pfam" id="PF13075">
    <property type="entry name" value="DUF3939"/>
    <property type="match status" value="1"/>
</dbReference>
<comment type="caution">
    <text evidence="2">The sequence shown here is derived from an EMBL/GenBank/DDBJ whole genome shotgun (WGS) entry which is preliminary data.</text>
</comment>
<sequence length="321" mass="37497">MKHKFTKYLGRVTENLELGFEEKWIYVHYTKGSTEKTACLLKNEKKSEDEYLERFFEENKVSEEMKKEVNKFLKNDKNHNDTHWNEFTNFLIKALSLNMVFGISIALSVYGGFKLGSFLDSQFEIYPTFTLIGTFLGIGIGGVTVYSMVYKYFKSPIKKEKENVKTVNRDLTGNIDHPIIDVTIEEVRRAVRTFSDNLPKGAFRTILVQEDNSIDFKQLASHLGGIPSKKFYMSKETYDLFEESEKLIPIEMDIVQKAVDQYVKERKEYPMLKFDPQRRVNYYQLLQNHYLKAAPETQFYITDLDGLVTHILPQKKNSSQS</sequence>
<dbReference type="RefSeq" id="WP_406582632.1">
    <property type="nucleotide sequence ID" value="NZ_JBJHQH010000020.1"/>
</dbReference>
<evidence type="ECO:0000256" key="1">
    <source>
        <dbReference type="SAM" id="Phobius"/>
    </source>
</evidence>
<evidence type="ECO:0000313" key="3">
    <source>
        <dbReference type="Proteomes" id="UP001623041"/>
    </source>
</evidence>
<keyword evidence="1" id="KW-1133">Transmembrane helix</keyword>
<protein>
    <submittedName>
        <fullName evidence="2">AtpZ/AtpI family protein</fullName>
    </submittedName>
</protein>
<dbReference type="EMBL" id="JBJHQH010000020">
    <property type="protein sequence ID" value="MFK9094151.1"/>
    <property type="molecule type" value="Genomic_DNA"/>
</dbReference>
<feature type="transmembrane region" description="Helical" evidence="1">
    <location>
        <begin position="125"/>
        <end position="149"/>
    </location>
</feature>
<keyword evidence="3" id="KW-1185">Reference proteome</keyword>
<evidence type="ECO:0000313" key="2">
    <source>
        <dbReference type="EMBL" id="MFK9094151.1"/>
    </source>
</evidence>
<organism evidence="2 3">
    <name type="scientific">Bacillus salipaludis</name>
    <dbReference type="NCBI Taxonomy" id="2547811"/>
    <lineage>
        <taxon>Bacteria</taxon>
        <taxon>Bacillati</taxon>
        <taxon>Bacillota</taxon>
        <taxon>Bacilli</taxon>
        <taxon>Bacillales</taxon>
        <taxon>Bacillaceae</taxon>
        <taxon>Bacillus</taxon>
    </lineage>
</organism>
<name>A0ABW8RL75_9BACI</name>
<keyword evidence="1" id="KW-0812">Transmembrane</keyword>
<dbReference type="InterPro" id="IPR025071">
    <property type="entry name" value="DUF3939"/>
</dbReference>
<dbReference type="Pfam" id="PF09527">
    <property type="entry name" value="ATPase_gene1"/>
    <property type="match status" value="1"/>
</dbReference>
<dbReference type="InterPro" id="IPR032820">
    <property type="entry name" value="ATPase_put"/>
</dbReference>